<dbReference type="Gene3D" id="3.40.720.10">
    <property type="entry name" value="Alkaline Phosphatase, subunit A"/>
    <property type="match status" value="1"/>
</dbReference>
<name>A0A374P0A1_9FIRM</name>
<reference evidence="6 7" key="1">
    <citation type="submission" date="2018-08" db="EMBL/GenBank/DDBJ databases">
        <title>A genome reference for cultivated species of the human gut microbiota.</title>
        <authorList>
            <person name="Zou Y."/>
            <person name="Xue W."/>
            <person name="Luo G."/>
        </authorList>
    </citation>
    <scope>NUCLEOTIDE SEQUENCE [LARGE SCALE GENOMIC DNA]</scope>
    <source>
        <strain evidence="6 7">TM09-12</strain>
    </source>
</reference>
<evidence type="ECO:0000256" key="1">
    <source>
        <dbReference type="ARBA" id="ARBA00008779"/>
    </source>
</evidence>
<dbReference type="InterPro" id="IPR050738">
    <property type="entry name" value="Sulfatase"/>
</dbReference>
<comment type="similarity">
    <text evidence="1">Belongs to the sulfatase family.</text>
</comment>
<dbReference type="EMBL" id="QSON01000025">
    <property type="protein sequence ID" value="RGI96177.1"/>
    <property type="molecule type" value="Genomic_DNA"/>
</dbReference>
<dbReference type="Proteomes" id="UP000263014">
    <property type="component" value="Unassembled WGS sequence"/>
</dbReference>
<dbReference type="PROSITE" id="PS00523">
    <property type="entry name" value="SULFATASE_1"/>
    <property type="match status" value="1"/>
</dbReference>
<dbReference type="InterPro" id="IPR000917">
    <property type="entry name" value="Sulfatase_N"/>
</dbReference>
<evidence type="ECO:0000313" key="6">
    <source>
        <dbReference type="EMBL" id="RGI96177.1"/>
    </source>
</evidence>
<dbReference type="AlphaFoldDB" id="A0A374P0A1"/>
<dbReference type="InterPro" id="IPR024607">
    <property type="entry name" value="Sulfatase_CS"/>
</dbReference>
<keyword evidence="4" id="KW-0106">Calcium</keyword>
<dbReference type="Pfam" id="PF00884">
    <property type="entry name" value="Sulfatase"/>
    <property type="match status" value="1"/>
</dbReference>
<dbReference type="PANTHER" id="PTHR42693:SF53">
    <property type="entry name" value="ENDO-4-O-SULFATASE"/>
    <property type="match status" value="1"/>
</dbReference>
<dbReference type="Pfam" id="PF14707">
    <property type="entry name" value="Sulfatase_C"/>
    <property type="match status" value="1"/>
</dbReference>
<accession>A0A374P0A1</accession>
<dbReference type="SUPFAM" id="SSF53649">
    <property type="entry name" value="Alkaline phosphatase-like"/>
    <property type="match status" value="1"/>
</dbReference>
<keyword evidence="3" id="KW-0378">Hydrolase</keyword>
<evidence type="ECO:0000259" key="5">
    <source>
        <dbReference type="Pfam" id="PF00884"/>
    </source>
</evidence>
<organism evidence="6 7">
    <name type="scientific">Hungatella hathewayi</name>
    <dbReference type="NCBI Taxonomy" id="154046"/>
    <lineage>
        <taxon>Bacteria</taxon>
        <taxon>Bacillati</taxon>
        <taxon>Bacillota</taxon>
        <taxon>Clostridia</taxon>
        <taxon>Lachnospirales</taxon>
        <taxon>Lachnospiraceae</taxon>
        <taxon>Hungatella</taxon>
    </lineage>
</organism>
<evidence type="ECO:0000256" key="2">
    <source>
        <dbReference type="ARBA" id="ARBA00022723"/>
    </source>
</evidence>
<dbReference type="PANTHER" id="PTHR42693">
    <property type="entry name" value="ARYLSULFATASE FAMILY MEMBER"/>
    <property type="match status" value="1"/>
</dbReference>
<dbReference type="GO" id="GO:0004065">
    <property type="term" value="F:arylsulfatase activity"/>
    <property type="evidence" value="ECO:0007669"/>
    <property type="project" value="TreeGrafter"/>
</dbReference>
<sequence length="472" mass="52638">MQPNIVLINCDDLGYGDLGCYGSEKNDTPCLDALAAGGRRFTDFYMASAICSPSRGAMMTGCYPPRIGFGSFHGEIVLFPGDCMGLHPDEVTMADVLKNAGYRTMHIGKWHCGDQKEFLPTSHGFDDYYGLPYSNDMAISEKNVNYPPLPLVHGTVVIEQQPDQRSLTERYTEKSIEFIRESGRNPFFLYLGHLHVHLPLYAPEHLVKKSRNGDYGACVMAVDWSTGAIVEALKKYGVYENTLILFTSDNGSRNDFGESNGILRGGKGETWEGGLRVPFIAHWKGKIKPSVSSEMICSLDLLPSLAKIAGGEVPGDRILDGQDLSDLILGNTEKSARKVFFYYLHNTLEAARAGEWKLHVAKPRVSRDDEELTRDSSAVPKPRVDDSVEVRELYHLAVDPSETHNVYDEYPDIVEAIMKEIRRCREDIGDALTHTAGKNVRAIGYAENPKPLTEYKEDYPYLVAMYDKTEVG</sequence>
<feature type="domain" description="Sulfatase N-terminal" evidence="5">
    <location>
        <begin position="3"/>
        <end position="310"/>
    </location>
</feature>
<evidence type="ECO:0000256" key="4">
    <source>
        <dbReference type="ARBA" id="ARBA00022837"/>
    </source>
</evidence>
<dbReference type="RefSeq" id="WP_117632066.1">
    <property type="nucleotide sequence ID" value="NZ_QSON01000025.1"/>
</dbReference>
<dbReference type="InterPro" id="IPR017850">
    <property type="entry name" value="Alkaline_phosphatase_core_sf"/>
</dbReference>
<proteinExistence type="inferred from homology"/>
<dbReference type="GO" id="GO:0046872">
    <property type="term" value="F:metal ion binding"/>
    <property type="evidence" value="ECO:0007669"/>
    <property type="project" value="UniProtKB-KW"/>
</dbReference>
<evidence type="ECO:0000256" key="3">
    <source>
        <dbReference type="ARBA" id="ARBA00022801"/>
    </source>
</evidence>
<gene>
    <name evidence="6" type="ORF">DXD79_30135</name>
</gene>
<comment type="caution">
    <text evidence="6">The sequence shown here is derived from an EMBL/GenBank/DDBJ whole genome shotgun (WGS) entry which is preliminary data.</text>
</comment>
<dbReference type="Gene3D" id="3.30.1120.10">
    <property type="match status" value="1"/>
</dbReference>
<evidence type="ECO:0000313" key="7">
    <source>
        <dbReference type="Proteomes" id="UP000263014"/>
    </source>
</evidence>
<dbReference type="CDD" id="cd16026">
    <property type="entry name" value="GALNS_like"/>
    <property type="match status" value="1"/>
</dbReference>
<dbReference type="PROSITE" id="PS00149">
    <property type="entry name" value="SULFATASE_2"/>
    <property type="match status" value="1"/>
</dbReference>
<protein>
    <submittedName>
        <fullName evidence="6">Cerebroside-sulfatase</fullName>
    </submittedName>
</protein>
<keyword evidence="2" id="KW-0479">Metal-binding</keyword>